<dbReference type="Pfam" id="PF00810">
    <property type="entry name" value="ER_lumen_recept"/>
    <property type="match status" value="1"/>
</dbReference>
<keyword evidence="9 11" id="KW-0472">Membrane</keyword>
<keyword evidence="14" id="KW-1185">Reference proteome</keyword>
<evidence type="ECO:0000313" key="13">
    <source>
        <dbReference type="EMBL" id="CAH0369927.1"/>
    </source>
</evidence>
<dbReference type="OrthoDB" id="7694678at2759"/>
<evidence type="ECO:0000313" key="12">
    <source>
        <dbReference type="EMBL" id="CAE0684657.1"/>
    </source>
</evidence>
<dbReference type="EMBL" id="HBIW01000111">
    <property type="protein sequence ID" value="CAE0684657.1"/>
    <property type="molecule type" value="Transcribed_RNA"/>
</dbReference>
<gene>
    <name evidence="12" type="ORF">PCAL00307_LOCUS91</name>
    <name evidence="13" type="ORF">PECAL_2P30720</name>
</gene>
<reference evidence="12" key="1">
    <citation type="submission" date="2021-01" db="EMBL/GenBank/DDBJ databases">
        <authorList>
            <person name="Corre E."/>
            <person name="Pelletier E."/>
            <person name="Niang G."/>
            <person name="Scheremetjew M."/>
            <person name="Finn R."/>
            <person name="Kale V."/>
            <person name="Holt S."/>
            <person name="Cochrane G."/>
            <person name="Meng A."/>
            <person name="Brown T."/>
            <person name="Cohen L."/>
        </authorList>
    </citation>
    <scope>NUCLEOTIDE SEQUENCE</scope>
    <source>
        <strain evidence="12">CCMP1756</strain>
    </source>
</reference>
<dbReference type="PANTHER" id="PTHR10585">
    <property type="entry name" value="ER LUMEN PROTEIN RETAINING RECEPTOR"/>
    <property type="match status" value="1"/>
</dbReference>
<keyword evidence="6" id="KW-0931">ER-Golgi transport</keyword>
<dbReference type="GO" id="GO:0016192">
    <property type="term" value="P:vesicle-mediated transport"/>
    <property type="evidence" value="ECO:0007669"/>
    <property type="project" value="UniProtKB-KW"/>
</dbReference>
<dbReference type="AlphaFoldDB" id="A0A7S3ZIY5"/>
<keyword evidence="4 11" id="KW-0812">Transmembrane</keyword>
<evidence type="ECO:0000256" key="3">
    <source>
        <dbReference type="ARBA" id="ARBA00022448"/>
    </source>
</evidence>
<evidence type="ECO:0000256" key="7">
    <source>
        <dbReference type="ARBA" id="ARBA00022927"/>
    </source>
</evidence>
<feature type="transmembrane region" description="Helical" evidence="11">
    <location>
        <begin position="182"/>
        <end position="201"/>
    </location>
</feature>
<evidence type="ECO:0000256" key="11">
    <source>
        <dbReference type="SAM" id="Phobius"/>
    </source>
</evidence>
<proteinExistence type="inferred from homology"/>
<evidence type="ECO:0000256" key="4">
    <source>
        <dbReference type="ARBA" id="ARBA00022692"/>
    </source>
</evidence>
<name>A0A7S3ZIY5_9STRA</name>
<keyword evidence="3" id="KW-0813">Transport</keyword>
<feature type="transmembrane region" description="Helical" evidence="11">
    <location>
        <begin position="109"/>
        <end position="129"/>
    </location>
</feature>
<dbReference type="EMBL" id="CAKKNE010000002">
    <property type="protein sequence ID" value="CAH0369927.1"/>
    <property type="molecule type" value="Genomic_DNA"/>
</dbReference>
<dbReference type="GO" id="GO:0046923">
    <property type="term" value="F:ER retention sequence binding"/>
    <property type="evidence" value="ECO:0007669"/>
    <property type="project" value="InterPro"/>
</dbReference>
<evidence type="ECO:0000256" key="2">
    <source>
        <dbReference type="ARBA" id="ARBA00010120"/>
    </source>
</evidence>
<accession>A0A7S3ZIY5</accession>
<feature type="transmembrane region" description="Helical" evidence="11">
    <location>
        <begin position="213"/>
        <end position="234"/>
    </location>
</feature>
<evidence type="ECO:0000256" key="6">
    <source>
        <dbReference type="ARBA" id="ARBA00022892"/>
    </source>
</evidence>
<feature type="transmembrane region" description="Helical" evidence="11">
    <location>
        <begin position="249"/>
        <end position="272"/>
    </location>
</feature>
<evidence type="ECO:0008006" key="15">
    <source>
        <dbReference type="Google" id="ProtNLM"/>
    </source>
</evidence>
<evidence type="ECO:0000313" key="14">
    <source>
        <dbReference type="Proteomes" id="UP000789595"/>
    </source>
</evidence>
<evidence type="ECO:0000256" key="1">
    <source>
        <dbReference type="ARBA" id="ARBA00004477"/>
    </source>
</evidence>
<keyword evidence="8 11" id="KW-1133">Transmembrane helix</keyword>
<evidence type="ECO:0000256" key="8">
    <source>
        <dbReference type="ARBA" id="ARBA00022989"/>
    </source>
</evidence>
<reference evidence="13" key="2">
    <citation type="submission" date="2021-11" db="EMBL/GenBank/DDBJ databases">
        <authorList>
            <consortium name="Genoscope - CEA"/>
            <person name="William W."/>
        </authorList>
    </citation>
    <scope>NUCLEOTIDE SEQUENCE</scope>
</reference>
<dbReference type="GO" id="GO:0005789">
    <property type="term" value="C:endoplasmic reticulum membrane"/>
    <property type="evidence" value="ECO:0007669"/>
    <property type="project" value="UniProtKB-SubCell"/>
</dbReference>
<evidence type="ECO:0000256" key="9">
    <source>
        <dbReference type="ARBA" id="ARBA00023136"/>
    </source>
</evidence>
<feature type="transmembrane region" description="Helical" evidence="11">
    <location>
        <begin position="21"/>
        <end position="39"/>
    </location>
</feature>
<keyword evidence="10" id="KW-0675">Receptor</keyword>
<dbReference type="InterPro" id="IPR000133">
    <property type="entry name" value="ER_ret_rcpt"/>
</dbReference>
<organism evidence="12">
    <name type="scientific">Pelagomonas calceolata</name>
    <dbReference type="NCBI Taxonomy" id="35677"/>
    <lineage>
        <taxon>Eukaryota</taxon>
        <taxon>Sar</taxon>
        <taxon>Stramenopiles</taxon>
        <taxon>Ochrophyta</taxon>
        <taxon>Pelagophyceae</taxon>
        <taxon>Pelagomonadales</taxon>
        <taxon>Pelagomonadaceae</taxon>
        <taxon>Pelagomonas</taxon>
    </lineage>
</organism>
<comment type="subcellular location">
    <subcellularLocation>
        <location evidence="1">Endoplasmic reticulum membrane</location>
        <topology evidence="1">Multi-pass membrane protein</topology>
    </subcellularLocation>
</comment>
<comment type="similarity">
    <text evidence="2">Belongs to the ERD2 family.</text>
</comment>
<evidence type="ECO:0000256" key="5">
    <source>
        <dbReference type="ARBA" id="ARBA00022824"/>
    </source>
</evidence>
<keyword evidence="5" id="KW-0256">Endoplasmic reticulum</keyword>
<keyword evidence="7" id="KW-0653">Protein transport</keyword>
<protein>
    <recommendedName>
        <fullName evidence="15">ER lumen protein-retaining receptor</fullName>
    </recommendedName>
</protein>
<dbReference type="GO" id="GO:0015031">
    <property type="term" value="P:protein transport"/>
    <property type="evidence" value="ECO:0007669"/>
    <property type="project" value="UniProtKB-KW"/>
</dbReference>
<dbReference type="Proteomes" id="UP000789595">
    <property type="component" value="Unassembled WGS sequence"/>
</dbReference>
<dbReference type="GO" id="GO:0006621">
    <property type="term" value="P:protein retention in ER lumen"/>
    <property type="evidence" value="ECO:0007669"/>
    <property type="project" value="InterPro"/>
</dbReference>
<sequence length="292" mass="31701">MKGHGDGGIAGIAANVKKSNMLAPWLAFGMLSLVVYGAFSDGDFSFLLTYASLTRCFAVTLLVAQLQQSKSASGISSKTLQCYVCVFASRLLSILRHEGYLPYDRSGDWIYHCIEVGAFLATLAALALVHGPYSSTYDITADGFGAPGVPSNLGALVLIVPAFVVALLVHPGLNKDVLSDASWTYAMYLESFAVLPQLYLFQKQARRVATVDYLVGHFVAALGLSRVVEMGFWMNSFHELADRNGNRHVGVLVLVAQMVHLVIMGDFFYFYLRSVKKGLPIQLPSPSSANMV</sequence>
<feature type="transmembrane region" description="Helical" evidence="11">
    <location>
        <begin position="149"/>
        <end position="170"/>
    </location>
</feature>
<evidence type="ECO:0000256" key="10">
    <source>
        <dbReference type="ARBA" id="ARBA00023170"/>
    </source>
</evidence>